<reference evidence="1" key="2">
    <citation type="submission" date="2014-07" db="EMBL/GenBank/DDBJ databases">
        <authorList>
            <person name="Hull J."/>
        </authorList>
    </citation>
    <scope>NUCLEOTIDE SEQUENCE</scope>
</reference>
<organism evidence="1">
    <name type="scientific">Lygus hesperus</name>
    <name type="common">Western plant bug</name>
    <dbReference type="NCBI Taxonomy" id="30085"/>
    <lineage>
        <taxon>Eukaryota</taxon>
        <taxon>Metazoa</taxon>
        <taxon>Ecdysozoa</taxon>
        <taxon>Arthropoda</taxon>
        <taxon>Hexapoda</taxon>
        <taxon>Insecta</taxon>
        <taxon>Pterygota</taxon>
        <taxon>Neoptera</taxon>
        <taxon>Paraneoptera</taxon>
        <taxon>Hemiptera</taxon>
        <taxon>Heteroptera</taxon>
        <taxon>Panheteroptera</taxon>
        <taxon>Cimicomorpha</taxon>
        <taxon>Miridae</taxon>
        <taxon>Mirini</taxon>
        <taxon>Lygus</taxon>
    </lineage>
</organism>
<reference evidence="1" key="1">
    <citation type="journal article" date="2014" name="PLoS ONE">
        <title>Transcriptome-Based Identification of ABC Transporters in the Western Tarnished Plant Bug Lygus hesperus.</title>
        <authorList>
            <person name="Hull J.J."/>
            <person name="Chaney K."/>
            <person name="Geib S.M."/>
            <person name="Fabrick J.A."/>
            <person name="Brent C.S."/>
            <person name="Walsh D."/>
            <person name="Lavine L.C."/>
        </authorList>
    </citation>
    <scope>NUCLEOTIDE SEQUENCE</scope>
</reference>
<feature type="non-terminal residue" evidence="1">
    <location>
        <position position="1"/>
    </location>
</feature>
<dbReference type="EMBL" id="GBHO01030583">
    <property type="protein sequence ID" value="JAG13021.1"/>
    <property type="molecule type" value="Transcribed_RNA"/>
</dbReference>
<protein>
    <submittedName>
        <fullName evidence="1">DNA gyrase subunit A</fullName>
    </submittedName>
</protein>
<gene>
    <name evidence="1" type="primary">gyrA_4</name>
    <name evidence="1" type="ORF">CM83_103471</name>
</gene>
<accession>A0A0A9X020</accession>
<proteinExistence type="predicted"/>
<dbReference type="AlphaFoldDB" id="A0A0A9X020"/>
<sequence>ATGGGLSATGGGLVGSCALDTHTPQGLQWCNLYSGGVCKGRILVNFFRFKIPAIHGAPSQQKRSRLRLLNFKQYRKKSNEATLAQGLIQQFVDVLRRGDHDIAVFRQDGDRLLRLMNVLRVPEWSFNLLQS</sequence>
<name>A0A0A9X020_LYGHE</name>
<evidence type="ECO:0000313" key="1">
    <source>
        <dbReference type="EMBL" id="JAG13021.1"/>
    </source>
</evidence>